<dbReference type="InterPro" id="IPR001783">
    <property type="entry name" value="Lumazine-bd"/>
</dbReference>
<evidence type="ECO:0000313" key="10">
    <source>
        <dbReference type="EMBL" id="PAV22682.1"/>
    </source>
</evidence>
<dbReference type="EC" id="2.5.1.9" evidence="3"/>
<dbReference type="FunCoup" id="A0A286UT32">
    <property type="interactions" value="98"/>
</dbReference>
<dbReference type="InterPro" id="IPR017938">
    <property type="entry name" value="Riboflavin_synthase-like_b-brl"/>
</dbReference>
<dbReference type="Proteomes" id="UP000217199">
    <property type="component" value="Unassembled WGS sequence"/>
</dbReference>
<feature type="domain" description="Lumazine-binding" evidence="9">
    <location>
        <begin position="104"/>
        <end position="208"/>
    </location>
</feature>
<keyword evidence="7" id="KW-0677">Repeat</keyword>
<evidence type="ECO:0000256" key="3">
    <source>
        <dbReference type="ARBA" id="ARBA00012827"/>
    </source>
</evidence>
<dbReference type="PANTHER" id="PTHR21098">
    <property type="entry name" value="RIBOFLAVIN SYNTHASE ALPHA CHAIN"/>
    <property type="match status" value="1"/>
</dbReference>
<dbReference type="PANTHER" id="PTHR21098:SF0">
    <property type="entry name" value="RIBOFLAVIN SYNTHASE"/>
    <property type="match status" value="1"/>
</dbReference>
<evidence type="ECO:0000256" key="1">
    <source>
        <dbReference type="ARBA" id="ARBA00002803"/>
    </source>
</evidence>
<dbReference type="Gene3D" id="2.40.30.20">
    <property type="match status" value="2"/>
</dbReference>
<comment type="caution">
    <text evidence="10">The sequence shown here is derived from an EMBL/GenBank/DDBJ whole genome shotgun (WGS) entry which is preliminary data.</text>
</comment>
<comment type="function">
    <text evidence="1">Catalyzes the dismutation of two molecules of 6,7-dimethyl-8-ribityllumazine, resulting in the formation of riboflavin and 5-amino-6-(D-ribitylamino)uracil.</text>
</comment>
<evidence type="ECO:0000256" key="5">
    <source>
        <dbReference type="ARBA" id="ARBA00022619"/>
    </source>
</evidence>
<name>A0A286UT32_9AGAM</name>
<organism evidence="10 11">
    <name type="scientific">Pyrrhoderma noxium</name>
    <dbReference type="NCBI Taxonomy" id="2282107"/>
    <lineage>
        <taxon>Eukaryota</taxon>
        <taxon>Fungi</taxon>
        <taxon>Dikarya</taxon>
        <taxon>Basidiomycota</taxon>
        <taxon>Agaricomycotina</taxon>
        <taxon>Agaricomycetes</taxon>
        <taxon>Hymenochaetales</taxon>
        <taxon>Hymenochaetaceae</taxon>
        <taxon>Pyrrhoderma</taxon>
    </lineage>
</organism>
<dbReference type="STRING" id="2282107.A0A286UT32"/>
<dbReference type="InterPro" id="IPR026017">
    <property type="entry name" value="Lumazine-bd_dom"/>
</dbReference>
<gene>
    <name evidence="10" type="ORF">PNOK_0263900</name>
</gene>
<keyword evidence="11" id="KW-1185">Reference proteome</keyword>
<dbReference type="OrthoDB" id="10258924at2759"/>
<dbReference type="InParanoid" id="A0A286UT32"/>
<evidence type="ECO:0000256" key="6">
    <source>
        <dbReference type="ARBA" id="ARBA00022679"/>
    </source>
</evidence>
<dbReference type="SUPFAM" id="SSF63380">
    <property type="entry name" value="Riboflavin synthase domain-like"/>
    <property type="match status" value="2"/>
</dbReference>
<keyword evidence="6" id="KW-0808">Transferase</keyword>
<evidence type="ECO:0000256" key="4">
    <source>
        <dbReference type="ARBA" id="ARBA00013950"/>
    </source>
</evidence>
<comment type="pathway">
    <text evidence="2">Cofactor biosynthesis; riboflavin biosynthesis; riboflavin from 2-hydroxy-3-oxobutyl phosphate and 5-amino-6-(D-ribitylamino)uracil: step 2/2.</text>
</comment>
<evidence type="ECO:0000256" key="8">
    <source>
        <dbReference type="PROSITE-ProRule" id="PRU00524"/>
    </source>
</evidence>
<dbReference type="PIRSF" id="PIRSF000498">
    <property type="entry name" value="Riboflavin_syn_A"/>
    <property type="match status" value="1"/>
</dbReference>
<proteinExistence type="predicted"/>
<dbReference type="NCBIfam" id="TIGR00187">
    <property type="entry name" value="ribE"/>
    <property type="match status" value="1"/>
</dbReference>
<accession>A0A286UT32</accession>
<evidence type="ECO:0000313" key="11">
    <source>
        <dbReference type="Proteomes" id="UP000217199"/>
    </source>
</evidence>
<dbReference type="InterPro" id="IPR023366">
    <property type="entry name" value="ATP_synth_asu-like_sf"/>
</dbReference>
<dbReference type="FunFam" id="2.40.30.20:FF:000003">
    <property type="entry name" value="Riboflavin synthase, alpha subunit"/>
    <property type="match status" value="1"/>
</dbReference>
<protein>
    <recommendedName>
        <fullName evidence="4">Riboflavin synthase</fullName>
        <ecNumber evidence="3">2.5.1.9</ecNumber>
    </recommendedName>
</protein>
<keyword evidence="5" id="KW-0686">Riboflavin biosynthesis</keyword>
<feature type="domain" description="Lumazine-binding" evidence="9">
    <location>
        <begin position="1"/>
        <end position="103"/>
    </location>
</feature>
<evidence type="ECO:0000256" key="2">
    <source>
        <dbReference type="ARBA" id="ARBA00004887"/>
    </source>
</evidence>
<dbReference type="Pfam" id="PF00677">
    <property type="entry name" value="Lum_binding"/>
    <property type="match status" value="2"/>
</dbReference>
<evidence type="ECO:0000259" key="9">
    <source>
        <dbReference type="PROSITE" id="PS51177"/>
    </source>
</evidence>
<dbReference type="PROSITE" id="PS51177">
    <property type="entry name" value="LUMAZINE_BIND"/>
    <property type="match status" value="2"/>
</dbReference>
<dbReference type="GO" id="GO:0004746">
    <property type="term" value="F:riboflavin synthase activity"/>
    <property type="evidence" value="ECO:0007669"/>
    <property type="project" value="UniProtKB-EC"/>
</dbReference>
<sequence length="241" mass="25716">MFTGLIEHLGRVSNIVRDEGGCTLTIGNAAAILDDCHIGDSIAVNGACLTVTAFDASQEKDGGWFTVWLANETLQRTDLGDMKIGDPANLERAMGAHVRFGGHFVQAHVDTTATIISRIPDGDSVRLDFELALPTPEIPSVLPYIIPKGYVAIDGASLTVTHVDDNARTFGVMLIKHTQERVTVGSKGVGEKVNIEVDMVGKYVEKSVIAALGGSESGNPSVKLLVRKVVEDVLKEKGITH</sequence>
<dbReference type="FunFam" id="2.40.30.20:FF:000004">
    <property type="entry name" value="Riboflavin synthase, alpha subunit"/>
    <property type="match status" value="1"/>
</dbReference>
<dbReference type="NCBIfam" id="NF006767">
    <property type="entry name" value="PRK09289.1"/>
    <property type="match status" value="1"/>
</dbReference>
<reference evidence="10 11" key="1">
    <citation type="journal article" date="2017" name="Mol. Ecol.">
        <title>Comparative and population genomic landscape of Phellinus noxius: A hypervariable fungus causing root rot in trees.</title>
        <authorList>
            <person name="Chung C.L."/>
            <person name="Lee T.J."/>
            <person name="Akiba M."/>
            <person name="Lee H.H."/>
            <person name="Kuo T.H."/>
            <person name="Liu D."/>
            <person name="Ke H.M."/>
            <person name="Yokoi T."/>
            <person name="Roa M.B."/>
            <person name="Lu M.J."/>
            <person name="Chang Y.Y."/>
            <person name="Ann P.J."/>
            <person name="Tsai J.N."/>
            <person name="Chen C.Y."/>
            <person name="Tzean S.S."/>
            <person name="Ota Y."/>
            <person name="Hattori T."/>
            <person name="Sahashi N."/>
            <person name="Liou R.F."/>
            <person name="Kikuchi T."/>
            <person name="Tsai I.J."/>
        </authorList>
    </citation>
    <scope>NUCLEOTIDE SEQUENCE [LARGE SCALE GENOMIC DNA]</scope>
    <source>
        <strain evidence="10 11">FFPRI411160</strain>
    </source>
</reference>
<dbReference type="CDD" id="cd00402">
    <property type="entry name" value="Riboflavin_synthase_like"/>
    <property type="match status" value="1"/>
</dbReference>
<feature type="repeat" description="Lumazine-binding" evidence="8">
    <location>
        <begin position="104"/>
        <end position="208"/>
    </location>
</feature>
<dbReference type="GO" id="GO:0009231">
    <property type="term" value="P:riboflavin biosynthetic process"/>
    <property type="evidence" value="ECO:0007669"/>
    <property type="project" value="UniProtKB-KW"/>
</dbReference>
<evidence type="ECO:0000256" key="7">
    <source>
        <dbReference type="ARBA" id="ARBA00022737"/>
    </source>
</evidence>
<dbReference type="AlphaFoldDB" id="A0A286UT32"/>
<feature type="repeat" description="Lumazine-binding" evidence="8">
    <location>
        <begin position="1"/>
        <end position="103"/>
    </location>
</feature>
<dbReference type="EMBL" id="NBII01000002">
    <property type="protein sequence ID" value="PAV22682.1"/>
    <property type="molecule type" value="Genomic_DNA"/>
</dbReference>